<dbReference type="GO" id="GO:0006952">
    <property type="term" value="P:defense response"/>
    <property type="evidence" value="ECO:0007669"/>
    <property type="project" value="InterPro"/>
</dbReference>
<dbReference type="GO" id="GO:0043531">
    <property type="term" value="F:ADP binding"/>
    <property type="evidence" value="ECO:0007669"/>
    <property type="project" value="InterPro"/>
</dbReference>
<keyword evidence="7" id="KW-1185">Reference proteome</keyword>
<dbReference type="Gene3D" id="1.10.8.430">
    <property type="entry name" value="Helical domain of apoptotic protease-activating factors"/>
    <property type="match status" value="1"/>
</dbReference>
<proteinExistence type="predicted"/>
<evidence type="ECO:0000259" key="4">
    <source>
        <dbReference type="PROSITE" id="PS50104"/>
    </source>
</evidence>
<dbReference type="SMART" id="SM00382">
    <property type="entry name" value="AAA"/>
    <property type="match status" value="1"/>
</dbReference>
<evidence type="ECO:0000256" key="2">
    <source>
        <dbReference type="ARBA" id="ARBA00022737"/>
    </source>
</evidence>
<gene>
    <name evidence="6" type="primary">25495396</name>
    <name evidence="5" type="ordered locus">MTR_6g015695</name>
</gene>
<evidence type="ECO:0000256" key="3">
    <source>
        <dbReference type="ARBA" id="ARBA00023027"/>
    </source>
</evidence>
<dbReference type="InterPro" id="IPR027417">
    <property type="entry name" value="P-loop_NTPase"/>
</dbReference>
<dbReference type="InterPro" id="IPR002182">
    <property type="entry name" value="NB-ARC"/>
</dbReference>
<dbReference type="InterPro" id="IPR032675">
    <property type="entry name" value="LRR_dom_sf"/>
</dbReference>
<dbReference type="InterPro" id="IPR035897">
    <property type="entry name" value="Toll_tir_struct_dom_sf"/>
</dbReference>
<dbReference type="PANTHER" id="PTHR11017:SF271">
    <property type="entry name" value="DISEASE RESISTANCE PROTEIN (TIR-NBS-LRR CLASS) FAMILY"/>
    <property type="match status" value="1"/>
</dbReference>
<dbReference type="SUPFAM" id="SSF52058">
    <property type="entry name" value="L domain-like"/>
    <property type="match status" value="1"/>
</dbReference>
<dbReference type="InterPro" id="IPR000157">
    <property type="entry name" value="TIR_dom"/>
</dbReference>
<dbReference type="KEGG" id="mtr:25495396"/>
<evidence type="ECO:0000256" key="1">
    <source>
        <dbReference type="ARBA" id="ARBA00022614"/>
    </source>
</evidence>
<evidence type="ECO:0000313" key="6">
    <source>
        <dbReference type="EnsemblPlants" id="KEH25111"/>
    </source>
</evidence>
<evidence type="ECO:0000313" key="7">
    <source>
        <dbReference type="Proteomes" id="UP000002051"/>
    </source>
</evidence>
<reference evidence="5 7" key="1">
    <citation type="journal article" date="2011" name="Nature">
        <title>The Medicago genome provides insight into the evolution of rhizobial symbioses.</title>
        <authorList>
            <person name="Young N.D."/>
            <person name="Debelle F."/>
            <person name="Oldroyd G.E."/>
            <person name="Geurts R."/>
            <person name="Cannon S.B."/>
            <person name="Udvardi M.K."/>
            <person name="Benedito V.A."/>
            <person name="Mayer K.F."/>
            <person name="Gouzy J."/>
            <person name="Schoof H."/>
            <person name="Van de Peer Y."/>
            <person name="Proost S."/>
            <person name="Cook D.R."/>
            <person name="Meyers B.C."/>
            <person name="Spannagl M."/>
            <person name="Cheung F."/>
            <person name="De Mita S."/>
            <person name="Krishnakumar V."/>
            <person name="Gundlach H."/>
            <person name="Zhou S."/>
            <person name="Mudge J."/>
            <person name="Bharti A.K."/>
            <person name="Murray J.D."/>
            <person name="Naoumkina M.A."/>
            <person name="Rosen B."/>
            <person name="Silverstein K.A."/>
            <person name="Tang H."/>
            <person name="Rombauts S."/>
            <person name="Zhao P.X."/>
            <person name="Zhou P."/>
            <person name="Barbe V."/>
            <person name="Bardou P."/>
            <person name="Bechner M."/>
            <person name="Bellec A."/>
            <person name="Berger A."/>
            <person name="Berges H."/>
            <person name="Bidwell S."/>
            <person name="Bisseling T."/>
            <person name="Choisne N."/>
            <person name="Couloux A."/>
            <person name="Denny R."/>
            <person name="Deshpande S."/>
            <person name="Dai X."/>
            <person name="Doyle J.J."/>
            <person name="Dudez A.M."/>
            <person name="Farmer A.D."/>
            <person name="Fouteau S."/>
            <person name="Franken C."/>
            <person name="Gibelin C."/>
            <person name="Gish J."/>
            <person name="Goldstein S."/>
            <person name="Gonzalez A.J."/>
            <person name="Green P.J."/>
            <person name="Hallab A."/>
            <person name="Hartog M."/>
            <person name="Hua A."/>
            <person name="Humphray S.J."/>
            <person name="Jeong D.H."/>
            <person name="Jing Y."/>
            <person name="Jocker A."/>
            <person name="Kenton S.M."/>
            <person name="Kim D.J."/>
            <person name="Klee K."/>
            <person name="Lai H."/>
            <person name="Lang C."/>
            <person name="Lin S."/>
            <person name="Macmil S.L."/>
            <person name="Magdelenat G."/>
            <person name="Matthews L."/>
            <person name="McCorrison J."/>
            <person name="Monaghan E.L."/>
            <person name="Mun J.H."/>
            <person name="Najar F.Z."/>
            <person name="Nicholson C."/>
            <person name="Noirot C."/>
            <person name="O'Bleness M."/>
            <person name="Paule C.R."/>
            <person name="Poulain J."/>
            <person name="Prion F."/>
            <person name="Qin B."/>
            <person name="Qu C."/>
            <person name="Retzel E.F."/>
            <person name="Riddle C."/>
            <person name="Sallet E."/>
            <person name="Samain S."/>
            <person name="Samson N."/>
            <person name="Sanders I."/>
            <person name="Saurat O."/>
            <person name="Scarpelli C."/>
            <person name="Schiex T."/>
            <person name="Segurens B."/>
            <person name="Severin A.J."/>
            <person name="Sherrier D.J."/>
            <person name="Shi R."/>
            <person name="Sims S."/>
            <person name="Singer S.R."/>
            <person name="Sinharoy S."/>
            <person name="Sterck L."/>
            <person name="Viollet A."/>
            <person name="Wang B.B."/>
            <person name="Wang K."/>
            <person name="Wang M."/>
            <person name="Wang X."/>
            <person name="Warfsmann J."/>
            <person name="Weissenbach J."/>
            <person name="White D.D."/>
            <person name="White J.D."/>
            <person name="Wiley G.B."/>
            <person name="Wincker P."/>
            <person name="Xing Y."/>
            <person name="Yang L."/>
            <person name="Yao Z."/>
            <person name="Ying F."/>
            <person name="Zhai J."/>
            <person name="Zhou L."/>
            <person name="Zuber A."/>
            <person name="Denarie J."/>
            <person name="Dixon R.A."/>
            <person name="May G.D."/>
            <person name="Schwartz D.C."/>
            <person name="Rogers J."/>
            <person name="Quetier F."/>
            <person name="Town C.D."/>
            <person name="Roe B.A."/>
        </authorList>
    </citation>
    <scope>NUCLEOTIDE SEQUENCE [LARGE SCALE GENOMIC DNA]</scope>
    <source>
        <strain evidence="5">A17</strain>
        <strain evidence="6 7">cv. Jemalong A17</strain>
    </source>
</reference>
<dbReference type="HOGENOM" id="CLU_001561_1_1_1"/>
<dbReference type="SUPFAM" id="SSF52540">
    <property type="entry name" value="P-loop containing nucleoside triphosphate hydrolases"/>
    <property type="match status" value="1"/>
</dbReference>
<dbReference type="Pfam" id="PF01582">
    <property type="entry name" value="TIR"/>
    <property type="match status" value="1"/>
</dbReference>
<dbReference type="GO" id="GO:0007165">
    <property type="term" value="P:signal transduction"/>
    <property type="evidence" value="ECO:0007669"/>
    <property type="project" value="InterPro"/>
</dbReference>
<keyword evidence="3" id="KW-0520">NAD</keyword>
<dbReference type="Gene3D" id="3.80.10.10">
    <property type="entry name" value="Ribonuclease Inhibitor"/>
    <property type="match status" value="1"/>
</dbReference>
<dbReference type="InterPro" id="IPR044974">
    <property type="entry name" value="Disease_R_plants"/>
</dbReference>
<dbReference type="PROSITE" id="PS50104">
    <property type="entry name" value="TIR"/>
    <property type="match status" value="1"/>
</dbReference>
<dbReference type="PRINTS" id="PR00364">
    <property type="entry name" value="DISEASERSIST"/>
</dbReference>
<dbReference type="EMBL" id="CM001222">
    <property type="protein sequence ID" value="KEH25111.1"/>
    <property type="molecule type" value="Genomic_DNA"/>
</dbReference>
<dbReference type="FunFam" id="3.40.50.10140:FF:000007">
    <property type="entry name" value="Disease resistance protein (TIR-NBS-LRR class)"/>
    <property type="match status" value="1"/>
</dbReference>
<protein>
    <submittedName>
        <fullName evidence="5">Disease resistance protein (TIR-NBS-LRR class)</fullName>
    </submittedName>
</protein>
<dbReference type="PANTHER" id="PTHR11017">
    <property type="entry name" value="LEUCINE-RICH REPEAT-CONTAINING PROTEIN"/>
    <property type="match status" value="1"/>
</dbReference>
<reference evidence="5 7" key="2">
    <citation type="journal article" date="2014" name="BMC Genomics">
        <title>An improved genome release (version Mt4.0) for the model legume Medicago truncatula.</title>
        <authorList>
            <person name="Tang H."/>
            <person name="Krishnakumar V."/>
            <person name="Bidwell S."/>
            <person name="Rosen B."/>
            <person name="Chan A."/>
            <person name="Zhou S."/>
            <person name="Gentzbittel L."/>
            <person name="Childs K.L."/>
            <person name="Yandell M."/>
            <person name="Gundlach H."/>
            <person name="Mayer K.F."/>
            <person name="Schwartz D.C."/>
            <person name="Town C.D."/>
        </authorList>
    </citation>
    <scope>GENOME REANNOTATION</scope>
    <source>
        <strain evidence="5">A17</strain>
        <strain evidence="6 7">cv. Jemalong A17</strain>
    </source>
</reference>
<organism evidence="5 7">
    <name type="scientific">Medicago truncatula</name>
    <name type="common">Barrel medic</name>
    <name type="synonym">Medicago tribuloides</name>
    <dbReference type="NCBI Taxonomy" id="3880"/>
    <lineage>
        <taxon>Eukaryota</taxon>
        <taxon>Viridiplantae</taxon>
        <taxon>Streptophyta</taxon>
        <taxon>Embryophyta</taxon>
        <taxon>Tracheophyta</taxon>
        <taxon>Spermatophyta</taxon>
        <taxon>Magnoliopsida</taxon>
        <taxon>eudicotyledons</taxon>
        <taxon>Gunneridae</taxon>
        <taxon>Pentapetalae</taxon>
        <taxon>rosids</taxon>
        <taxon>fabids</taxon>
        <taxon>Fabales</taxon>
        <taxon>Fabaceae</taxon>
        <taxon>Papilionoideae</taxon>
        <taxon>50 kb inversion clade</taxon>
        <taxon>NPAAA clade</taxon>
        <taxon>Hologalegina</taxon>
        <taxon>IRL clade</taxon>
        <taxon>Trifolieae</taxon>
        <taxon>Medicago</taxon>
    </lineage>
</organism>
<dbReference type="EnsemblPlants" id="KEH25111">
    <property type="protein sequence ID" value="KEH25111"/>
    <property type="gene ID" value="MTR_6g015695"/>
</dbReference>
<dbReference type="InterPro" id="IPR042197">
    <property type="entry name" value="Apaf_helical"/>
</dbReference>
<dbReference type="OrthoDB" id="1901675at2759"/>
<dbReference type="InterPro" id="IPR003593">
    <property type="entry name" value="AAA+_ATPase"/>
</dbReference>
<dbReference type="Gene3D" id="3.40.50.300">
    <property type="entry name" value="P-loop containing nucleotide triphosphate hydrolases"/>
    <property type="match status" value="1"/>
</dbReference>
<dbReference type="Pfam" id="PF23282">
    <property type="entry name" value="WHD_ROQ1"/>
    <property type="match status" value="1"/>
</dbReference>
<dbReference type="SUPFAM" id="SSF52200">
    <property type="entry name" value="Toll/Interleukin receptor TIR domain"/>
    <property type="match status" value="1"/>
</dbReference>
<keyword evidence="2" id="KW-0677">Repeat</keyword>
<sequence>MSSTNNFRQSAKAISNWRKVRIVFSALARFKYYASLRNDTWMHDVFLSFSGKETRASFTSHLYASLQNAGFRVFRDDDSLQRGDHISTSLLRAIEQTRISIIVFSKNYAQSRWCLDELLRIMECQKTIGQIVLPVFFNVDPSEVRHQTGEFGKAFQILLNRRIEKEEPELIEFNLEMKLRTALRQAAGLAGFVVPNSRNESKAIQDIVENVTRKLDKTELFIADNPVGVESRVQGMIQLMEQDIQQSNDVLLLGMWGMGGVGKTTIAKAIYNKIGRNFEGRSFLANIREVWEENAGKVNLQEQLLFDICKDMATKIQSIECGKIILKDRLCHKRVLILLDDVNTLDQLNALCGSRKWFGSGSRIIITTRDRHILSGNRVNKVFKMKHMDESESIELFSWHAFKQASPAKDFAKISRNVVEYSGGLPLALEVIGSYLFDRGITEWKSALDKLKRIPNNQVQKKLRISYDALNDDYEKEIFLDVACFFIGKDRNDVTLILDGCGLFAEIGISILVERSLVTVDDKNKLGMHDLLRDMGREIIRGKSPEELEERCRLWFHEDVLHVLSDQTGTKAIKGLALKLPRANEKRFSTKAFKKMNKLRLLQLAGVKLDGDFEYLSRNLRWLSWNGFCLAHIPTNLCRENLVSIELENSHVKLLWKEAQMMEKLKILNLSHSHCLTHTPDFSYLPKLEKLVLKDCSMLSEVSPSIGNLGEILLIDFEDCVSLRNLPRSIYKLKSLKTLILSGCVMIEKLEEDIEQMESLTTLLANNTAIKRVPFSVVRSKSIGYISLCGHVGFSHDVFPSIIWSWMSPTNYLPPLFQTCNMMSSLVPLDVPHSSSHELSSIFKYLPILRSLWVECSSELQLSHDAATILDVLYAIDYKEMEPTAITSQVSNKTTSTSQVSKHSSTSLLIQIGMNCRITNILKEIILQQNMDGNGSGGCFLPNDSYPNWLTYSSEGSSVKFEVPQVEGRNLKTIMCNVCTSTPDNVTSSGLKNMLLKNYTKATIQLYKSEALVSFEDEEGQRVVSSLEPGNKVEIHFVLENDFIVKKTTIYLVYDEPVSKTMELYHVKRFSTDEEC</sequence>
<dbReference type="InterPro" id="IPR058192">
    <property type="entry name" value="WHD_ROQ1-like"/>
</dbReference>
<feature type="domain" description="TIR" evidence="4">
    <location>
        <begin position="41"/>
        <end position="215"/>
    </location>
</feature>
<name>A0A072U6V0_MEDTR</name>
<dbReference type="Proteomes" id="UP000002051">
    <property type="component" value="Chromosome 6"/>
</dbReference>
<dbReference type="Pfam" id="PF00931">
    <property type="entry name" value="NB-ARC"/>
    <property type="match status" value="1"/>
</dbReference>
<keyword evidence="1" id="KW-0433">Leucine-rich repeat</keyword>
<dbReference type="SMART" id="SM00255">
    <property type="entry name" value="TIR"/>
    <property type="match status" value="1"/>
</dbReference>
<accession>A0A072U6V0</accession>
<reference evidence="6" key="3">
    <citation type="submission" date="2015-04" db="UniProtKB">
        <authorList>
            <consortium name="EnsemblPlants"/>
        </authorList>
    </citation>
    <scope>IDENTIFICATION</scope>
    <source>
        <strain evidence="6">cv. Jemalong A17</strain>
    </source>
</reference>
<evidence type="ECO:0000313" key="5">
    <source>
        <dbReference type="EMBL" id="KEH25111.1"/>
    </source>
</evidence>
<dbReference type="Gene3D" id="3.40.50.10140">
    <property type="entry name" value="Toll/interleukin-1 receptor homology (TIR) domain"/>
    <property type="match status" value="1"/>
</dbReference>
<dbReference type="AlphaFoldDB" id="A0A072U6V0"/>